<sequence length="54" mass="5866">MQPVPALRCSTRSQSASPAPATSLATASARYGLMNFTTEQEAAHIGRLYYFEQS</sequence>
<name>A0A8S5VVF2_9CAUD</name>
<organism evidence="2">
    <name type="scientific">Ackermannviridae sp</name>
    <dbReference type="NCBI Taxonomy" id="2831612"/>
    <lineage>
        <taxon>Viruses</taxon>
        <taxon>Duplodnaviria</taxon>
        <taxon>Heunggongvirae</taxon>
        <taxon>Uroviricota</taxon>
        <taxon>Caudoviricetes</taxon>
        <taxon>Pantevenvirales</taxon>
        <taxon>Ackermannviridae</taxon>
    </lineage>
</organism>
<accession>A0A8S5VVF2</accession>
<evidence type="ECO:0000313" key="2">
    <source>
        <dbReference type="EMBL" id="DAG99390.1"/>
    </source>
</evidence>
<reference evidence="2" key="1">
    <citation type="journal article" date="2021" name="Proc. Natl. Acad. Sci. U.S.A.">
        <title>A Catalog of Tens of Thousands of Viruses from Human Metagenomes Reveals Hidden Associations with Chronic Diseases.</title>
        <authorList>
            <person name="Tisza M.J."/>
            <person name="Buck C.B."/>
        </authorList>
    </citation>
    <scope>NUCLEOTIDE SEQUENCE</scope>
    <source>
        <strain evidence="2">CtY4J10</strain>
    </source>
</reference>
<protein>
    <submittedName>
        <fullName evidence="2">Uncharacterized protein</fullName>
    </submittedName>
</protein>
<feature type="region of interest" description="Disordered" evidence="1">
    <location>
        <begin position="1"/>
        <end position="21"/>
    </location>
</feature>
<evidence type="ECO:0000256" key="1">
    <source>
        <dbReference type="SAM" id="MobiDB-lite"/>
    </source>
</evidence>
<feature type="compositionally biased region" description="Low complexity" evidence="1">
    <location>
        <begin position="10"/>
        <end position="21"/>
    </location>
</feature>
<proteinExistence type="predicted"/>
<dbReference type="EMBL" id="BK035411">
    <property type="protein sequence ID" value="DAG99390.1"/>
    <property type="molecule type" value="Genomic_DNA"/>
</dbReference>